<dbReference type="STRING" id="588898.BB347_00840"/>
<evidence type="ECO:0000313" key="5">
    <source>
        <dbReference type="Proteomes" id="UP000185687"/>
    </source>
</evidence>
<dbReference type="RefSeq" id="WP_076579395.1">
    <property type="nucleotide sequence ID" value="NZ_CP019327.1"/>
</dbReference>
<feature type="region of interest" description="Disordered" evidence="1">
    <location>
        <begin position="286"/>
        <end position="318"/>
    </location>
</feature>
<keyword evidence="2" id="KW-0472">Membrane</keyword>
<dbReference type="KEGG" id="hda:BB347_00840"/>
<name>A0A1N6ZSI2_9EURY</name>
<dbReference type="Pfam" id="PF19656">
    <property type="entry name" value="DUF6159"/>
    <property type="match status" value="1"/>
</dbReference>
<feature type="transmembrane region" description="Helical" evidence="2">
    <location>
        <begin position="137"/>
        <end position="154"/>
    </location>
</feature>
<keyword evidence="2" id="KW-0812">Transmembrane</keyword>
<dbReference type="EMBL" id="CP019327">
    <property type="protein sequence ID" value="APX95267.1"/>
    <property type="molecule type" value="Genomic_DNA"/>
</dbReference>
<evidence type="ECO:0000313" key="6">
    <source>
        <dbReference type="Proteomes" id="UP000187321"/>
    </source>
</evidence>
<feature type="transmembrane region" description="Helical" evidence="2">
    <location>
        <begin position="244"/>
        <end position="264"/>
    </location>
</feature>
<feature type="transmembrane region" description="Helical" evidence="2">
    <location>
        <begin position="169"/>
        <end position="189"/>
    </location>
</feature>
<reference evidence="3 6" key="1">
    <citation type="submission" date="2017-01" db="EMBL/GenBank/DDBJ databases">
        <title>Complete genome sequence of Haloterrigena daqingensis type strain (JX313T).</title>
        <authorList>
            <person name="Shuang W."/>
        </authorList>
    </citation>
    <scope>NUCLEOTIDE SEQUENCE [LARGE SCALE GENOMIC DNA]</scope>
    <source>
        <strain evidence="3 6">JX313</strain>
    </source>
</reference>
<organism evidence="4 5">
    <name type="scientific">Natronorubrum daqingense</name>
    <dbReference type="NCBI Taxonomy" id="588898"/>
    <lineage>
        <taxon>Archaea</taxon>
        <taxon>Methanobacteriati</taxon>
        <taxon>Methanobacteriota</taxon>
        <taxon>Stenosarchaea group</taxon>
        <taxon>Halobacteria</taxon>
        <taxon>Halobacteriales</taxon>
        <taxon>Natrialbaceae</taxon>
        <taxon>Natronorubrum</taxon>
    </lineage>
</organism>
<gene>
    <name evidence="3" type="ORF">BB347_00840</name>
    <name evidence="4" type="ORF">SAMN05421809_0896</name>
</gene>
<dbReference type="EMBL" id="FTNP01000001">
    <property type="protein sequence ID" value="SIR29681.1"/>
    <property type="molecule type" value="Genomic_DNA"/>
</dbReference>
<dbReference type="InterPro" id="IPR046157">
    <property type="entry name" value="DUF6159"/>
</dbReference>
<feature type="transmembrane region" description="Helical" evidence="2">
    <location>
        <begin position="30"/>
        <end position="63"/>
    </location>
</feature>
<evidence type="ECO:0000256" key="2">
    <source>
        <dbReference type="SAM" id="Phobius"/>
    </source>
</evidence>
<evidence type="ECO:0008006" key="7">
    <source>
        <dbReference type="Google" id="ProtNLM"/>
    </source>
</evidence>
<sequence length="318" mass="33708">MAAQLSLRDRVRMGVAITRGSFRTLRQRKWLFVFPILYGLTWVIGLGLILGGIFVALIAAGYALAALESFVSLPEGTADDVAMAVLFASSAVFLFITSSVATFFSAALVHSVGNIFTDEQTGVRDGLAGAWSAKRTILAWGGVGAVVGLVIRILENRTGRGSRFVQSTLGFAWSAMTFFIVPVIVFQAGGLRESVRNSLEIFRQTWGEAAVINLGVGLVMFPLIAIIGFAGIGAPALLLEEPGTVLTITAVPTLVLVGIALATYQAATGVAKTALYYHATGKPLPEEFGDIDPTEFVSQSVDDDRHSPEPSPQQSDGV</sequence>
<dbReference type="Proteomes" id="UP000187321">
    <property type="component" value="Chromosome"/>
</dbReference>
<dbReference type="Proteomes" id="UP000185687">
    <property type="component" value="Unassembled WGS sequence"/>
</dbReference>
<accession>A0A1N6ZSI2</accession>
<reference evidence="4 5" key="2">
    <citation type="submission" date="2017-01" db="EMBL/GenBank/DDBJ databases">
        <authorList>
            <person name="Mah S.A."/>
            <person name="Swanson W.J."/>
            <person name="Moy G.W."/>
            <person name="Vacquier V.D."/>
        </authorList>
    </citation>
    <scope>NUCLEOTIDE SEQUENCE [LARGE SCALE GENOMIC DNA]</scope>
    <source>
        <strain evidence="4 5">CGMCC 1.8909</strain>
    </source>
</reference>
<proteinExistence type="predicted"/>
<evidence type="ECO:0000313" key="3">
    <source>
        <dbReference type="EMBL" id="APX95267.1"/>
    </source>
</evidence>
<evidence type="ECO:0000256" key="1">
    <source>
        <dbReference type="SAM" id="MobiDB-lite"/>
    </source>
</evidence>
<keyword evidence="5" id="KW-1185">Reference proteome</keyword>
<dbReference type="AlphaFoldDB" id="A0A1N6ZSI2"/>
<dbReference type="OrthoDB" id="163788at2157"/>
<evidence type="ECO:0000313" key="4">
    <source>
        <dbReference type="EMBL" id="SIR29681.1"/>
    </source>
</evidence>
<dbReference type="GeneID" id="30954445"/>
<keyword evidence="2" id="KW-1133">Transmembrane helix</keyword>
<protein>
    <recommendedName>
        <fullName evidence="7">Glycerophosphoryl diester phosphodiesterase membrane domain-containing protein</fullName>
    </recommendedName>
</protein>
<feature type="transmembrane region" description="Helical" evidence="2">
    <location>
        <begin position="83"/>
        <end position="116"/>
    </location>
</feature>
<feature type="transmembrane region" description="Helical" evidence="2">
    <location>
        <begin position="210"/>
        <end position="232"/>
    </location>
</feature>